<evidence type="ECO:0000313" key="1">
    <source>
        <dbReference type="EMBL" id="KAJ0043238.1"/>
    </source>
</evidence>
<protein>
    <submittedName>
        <fullName evidence="1">Uncharacterized protein</fullName>
    </submittedName>
</protein>
<evidence type="ECO:0000313" key="2">
    <source>
        <dbReference type="Proteomes" id="UP001163603"/>
    </source>
</evidence>
<comment type="caution">
    <text evidence="1">The sequence shown here is derived from an EMBL/GenBank/DDBJ whole genome shotgun (WGS) entry which is preliminary data.</text>
</comment>
<name>A0ACC0YX02_9ROSI</name>
<dbReference type="EMBL" id="CM047739">
    <property type="protein sequence ID" value="KAJ0043238.1"/>
    <property type="molecule type" value="Genomic_DNA"/>
</dbReference>
<gene>
    <name evidence="1" type="ORF">Pint_18910</name>
</gene>
<organism evidence="1 2">
    <name type="scientific">Pistacia integerrima</name>
    <dbReference type="NCBI Taxonomy" id="434235"/>
    <lineage>
        <taxon>Eukaryota</taxon>
        <taxon>Viridiplantae</taxon>
        <taxon>Streptophyta</taxon>
        <taxon>Embryophyta</taxon>
        <taxon>Tracheophyta</taxon>
        <taxon>Spermatophyta</taxon>
        <taxon>Magnoliopsida</taxon>
        <taxon>eudicotyledons</taxon>
        <taxon>Gunneridae</taxon>
        <taxon>Pentapetalae</taxon>
        <taxon>rosids</taxon>
        <taxon>malvids</taxon>
        <taxon>Sapindales</taxon>
        <taxon>Anacardiaceae</taxon>
        <taxon>Pistacia</taxon>
    </lineage>
</organism>
<reference evidence="2" key="1">
    <citation type="journal article" date="2023" name="G3 (Bethesda)">
        <title>Genome assembly and association tests identify interacting loci associated with vigor, precocity, and sex in interspecific pistachio rootstocks.</title>
        <authorList>
            <person name="Palmer W."/>
            <person name="Jacygrad E."/>
            <person name="Sagayaradj S."/>
            <person name="Cavanaugh K."/>
            <person name="Han R."/>
            <person name="Bertier L."/>
            <person name="Beede B."/>
            <person name="Kafkas S."/>
            <person name="Golino D."/>
            <person name="Preece J."/>
            <person name="Michelmore R."/>
        </authorList>
    </citation>
    <scope>NUCLEOTIDE SEQUENCE [LARGE SCALE GENOMIC DNA]</scope>
</reference>
<sequence length="144" mass="15935">MMHFRFLSIILGLLLVMASALAHQDDKASGNGLLASSQGYIVSSREELVHGVASINMRKLRLQGRKMAEHKVSGGKFEKDDDAQQRKNSEISGATTRSDGKCDFEGRRDFCVERKIEDNSSSTAGFVAFNSDYHGPKQHPPKHN</sequence>
<dbReference type="Proteomes" id="UP001163603">
    <property type="component" value="Chromosome 4"/>
</dbReference>
<accession>A0ACC0YX02</accession>
<proteinExistence type="predicted"/>
<keyword evidence="2" id="KW-1185">Reference proteome</keyword>